<feature type="region of interest" description="Disordered" evidence="1">
    <location>
        <begin position="37"/>
        <end position="69"/>
    </location>
</feature>
<accession>A0A420I479</accession>
<comment type="caution">
    <text evidence="2">The sequence shown here is derived from an EMBL/GenBank/DDBJ whole genome shotgun (WGS) entry which is preliminary data.</text>
</comment>
<evidence type="ECO:0000313" key="2">
    <source>
        <dbReference type="EMBL" id="RKF64513.1"/>
    </source>
</evidence>
<gene>
    <name evidence="2" type="ORF">OnM2_018094</name>
</gene>
<dbReference type="Proteomes" id="UP000286134">
    <property type="component" value="Unassembled WGS sequence"/>
</dbReference>
<name>A0A420I479_9PEZI</name>
<sequence>ITTDSQQYSDDDEAIIFNNDPFLSNTPSVLITPQNYVQESQESEDNNENNFLHISTYPQDLIEKQTPLP</sequence>
<dbReference type="AlphaFoldDB" id="A0A420I479"/>
<reference evidence="2 3" key="1">
    <citation type="journal article" date="2018" name="BMC Genomics">
        <title>Comparative genome analyses reveal sequence features reflecting distinct modes of host-adaptation between dicot and monocot powdery mildew.</title>
        <authorList>
            <person name="Wu Y."/>
            <person name="Ma X."/>
            <person name="Pan Z."/>
            <person name="Kale S.D."/>
            <person name="Song Y."/>
            <person name="King H."/>
            <person name="Zhang Q."/>
            <person name="Presley C."/>
            <person name="Deng X."/>
            <person name="Wei C.I."/>
            <person name="Xiao S."/>
        </authorList>
    </citation>
    <scope>NUCLEOTIDE SEQUENCE [LARGE SCALE GENOMIC DNA]</scope>
    <source>
        <strain evidence="2">UMSG2</strain>
    </source>
</reference>
<evidence type="ECO:0000256" key="1">
    <source>
        <dbReference type="SAM" id="MobiDB-lite"/>
    </source>
</evidence>
<protein>
    <submittedName>
        <fullName evidence="2">Uncharacterized protein</fullName>
    </submittedName>
</protein>
<proteinExistence type="predicted"/>
<organism evidence="2 3">
    <name type="scientific">Erysiphe neolycopersici</name>
    <dbReference type="NCBI Taxonomy" id="212602"/>
    <lineage>
        <taxon>Eukaryota</taxon>
        <taxon>Fungi</taxon>
        <taxon>Dikarya</taxon>
        <taxon>Ascomycota</taxon>
        <taxon>Pezizomycotina</taxon>
        <taxon>Leotiomycetes</taxon>
        <taxon>Erysiphales</taxon>
        <taxon>Erysiphaceae</taxon>
        <taxon>Erysiphe</taxon>
    </lineage>
</organism>
<evidence type="ECO:0000313" key="3">
    <source>
        <dbReference type="Proteomes" id="UP000286134"/>
    </source>
</evidence>
<dbReference type="EMBL" id="MCFK01001847">
    <property type="protein sequence ID" value="RKF64513.1"/>
    <property type="molecule type" value="Genomic_DNA"/>
</dbReference>
<feature type="non-terminal residue" evidence="2">
    <location>
        <position position="1"/>
    </location>
</feature>
<keyword evidence="3" id="KW-1185">Reference proteome</keyword>